<feature type="transmembrane region" description="Helical" evidence="2">
    <location>
        <begin position="632"/>
        <end position="649"/>
    </location>
</feature>
<accession>A0A819KLQ7</accession>
<feature type="transmembrane region" description="Helical" evidence="2">
    <location>
        <begin position="812"/>
        <end position="835"/>
    </location>
</feature>
<organism evidence="3 4">
    <name type="scientific">Rotaria magnacalcarata</name>
    <dbReference type="NCBI Taxonomy" id="392030"/>
    <lineage>
        <taxon>Eukaryota</taxon>
        <taxon>Metazoa</taxon>
        <taxon>Spiralia</taxon>
        <taxon>Gnathifera</taxon>
        <taxon>Rotifera</taxon>
        <taxon>Eurotatoria</taxon>
        <taxon>Bdelloidea</taxon>
        <taxon>Philodinida</taxon>
        <taxon>Philodinidae</taxon>
        <taxon>Rotaria</taxon>
    </lineage>
</organism>
<name>A0A819KLQ7_9BILA</name>
<feature type="transmembrane region" description="Helical" evidence="2">
    <location>
        <begin position="750"/>
        <end position="772"/>
    </location>
</feature>
<feature type="transmembrane region" description="Helical" evidence="2">
    <location>
        <begin position="841"/>
        <end position="864"/>
    </location>
</feature>
<evidence type="ECO:0008006" key="5">
    <source>
        <dbReference type="Google" id="ProtNLM"/>
    </source>
</evidence>
<keyword evidence="2" id="KW-1133">Transmembrane helix</keyword>
<dbReference type="Proteomes" id="UP000663866">
    <property type="component" value="Unassembled WGS sequence"/>
</dbReference>
<comment type="similarity">
    <text evidence="1">Belongs to the carotenoid/retinoid oxidoreductase family.</text>
</comment>
<sequence>MKKAYDVIIVGAGHNGLVTSAYLARQGLRVLVCEKRSIIGGAACTEEIIKGFKFSRASYLLSLFRQKIIDDLNLREYGLKYYFRDPNSYTPIKNPINNNQRSLLLSSNNEFNKKQIAQFSVKDAVNYQLYEEWLTKICRAIDKLIYSPPPDLSQMNQNSKMSDRFRAYNYSLKIFYDLFKKLSFNGSLDLYQLLTSSAGRILDKWFESDIMKATLATDGLIGAMLGPYDSGTGYILLHHVMGELDGRANAWCYVQGGMGGISNAIASSARSSGVEIRTDCNVNHIDIRNSKVEGVVLENGEEIKGKIVASNATAYITFKNLILNDIIKTNKDLDELKKHILQSDYKSGTTKINLALSGLPNFLANPNKNSNELQPHHQCTIHINSESMSNLQNAYQQALNGQPSQNPLIEMVIPSSLDPTLAPKNCHVALLFTQYTPYRLPNDKQIEITQEYKENYYRSVINSIEEYAPGFEKLIIGRDMLFPSDLEEQFSLTGGNIFHGALSLDQIYSFRPAISCSNHRTPISGLYLCGSSTHPGGGVTDFVTIAAILGTGVLGLPITLYDSGFDPFIISIFIAYFVQVLVMLFFTEVLQKVYYRNIENLKESEQDRMLIQVDTEQSPTSESNYDVIADRVRCILIFFSCLSIIIFNQCLSIEIFIHFLLLLSTFDLLLIIVGETAHFWDSTVNHKSAIYSKCCLIFGTVFNYFVSILFLGIHLTLSGENFLTIEICRMPTKTFLFMEHNYDEKTSMPTMIACALFILIDLLTFSWIYVAYRDIYNLKQKSLANLFFYSLVFTKFKGSERSLMVNRSLKRLLTVCLFVISNMIATLPILTLKIVNISLNIYLKLFLIYLTTLPWIDFITFFFYNETKLIKTKNFSKKIISNEHHNLQELIGRRLSSYRDSIIAIPKS</sequence>
<feature type="transmembrane region" description="Helical" evidence="2">
    <location>
        <begin position="694"/>
        <end position="713"/>
    </location>
</feature>
<dbReference type="PANTHER" id="PTHR10668:SF103">
    <property type="entry name" value="PYRIDINE NUCLEOTIDE-DISULFIDE OXIDOREDUCTASE DOMAIN-CONTAINING PROTEIN 2"/>
    <property type="match status" value="1"/>
</dbReference>
<evidence type="ECO:0000313" key="4">
    <source>
        <dbReference type="Proteomes" id="UP000663866"/>
    </source>
</evidence>
<dbReference type="Gene3D" id="3.50.50.60">
    <property type="entry name" value="FAD/NAD(P)-binding domain"/>
    <property type="match status" value="2"/>
</dbReference>
<dbReference type="EMBL" id="CAJOBG010001696">
    <property type="protein sequence ID" value="CAF3951212.1"/>
    <property type="molecule type" value="Genomic_DNA"/>
</dbReference>
<dbReference type="Pfam" id="PF13450">
    <property type="entry name" value="NAD_binding_8"/>
    <property type="match status" value="1"/>
</dbReference>
<keyword evidence="2" id="KW-0472">Membrane</keyword>
<keyword evidence="2" id="KW-0812">Transmembrane</keyword>
<evidence type="ECO:0000256" key="2">
    <source>
        <dbReference type="SAM" id="Phobius"/>
    </source>
</evidence>
<protein>
    <recommendedName>
        <fullName evidence="5">Amine oxidase domain-containing protein</fullName>
    </recommendedName>
</protein>
<keyword evidence="4" id="KW-1185">Reference proteome</keyword>
<feature type="transmembrane region" description="Helical" evidence="2">
    <location>
        <begin position="567"/>
        <end position="586"/>
    </location>
</feature>
<gene>
    <name evidence="3" type="ORF">OVN521_LOCUS12252</name>
</gene>
<feature type="transmembrane region" description="Helical" evidence="2">
    <location>
        <begin position="655"/>
        <end position="673"/>
    </location>
</feature>
<dbReference type="SUPFAM" id="SSF51905">
    <property type="entry name" value="FAD/NAD(P)-binding domain"/>
    <property type="match status" value="1"/>
</dbReference>
<dbReference type="AlphaFoldDB" id="A0A819KLQ7"/>
<comment type="caution">
    <text evidence="3">The sequence shown here is derived from an EMBL/GenBank/DDBJ whole genome shotgun (WGS) entry which is preliminary data.</text>
</comment>
<evidence type="ECO:0000313" key="3">
    <source>
        <dbReference type="EMBL" id="CAF3951212.1"/>
    </source>
</evidence>
<dbReference type="InterPro" id="IPR036188">
    <property type="entry name" value="FAD/NAD-bd_sf"/>
</dbReference>
<evidence type="ECO:0000256" key="1">
    <source>
        <dbReference type="ARBA" id="ARBA00006046"/>
    </source>
</evidence>
<dbReference type="PANTHER" id="PTHR10668">
    <property type="entry name" value="PHYTOENE DEHYDROGENASE"/>
    <property type="match status" value="1"/>
</dbReference>
<reference evidence="3" key="1">
    <citation type="submission" date="2021-02" db="EMBL/GenBank/DDBJ databases">
        <authorList>
            <person name="Nowell W R."/>
        </authorList>
    </citation>
    <scope>NUCLEOTIDE SEQUENCE</scope>
</reference>
<proteinExistence type="inferred from homology"/>